<comment type="caution">
    <text evidence="1">The sequence shown here is derived from an EMBL/GenBank/DDBJ whole genome shotgun (WGS) entry which is preliminary data.</text>
</comment>
<proteinExistence type="predicted"/>
<dbReference type="AlphaFoldDB" id="A0AAE0Y610"/>
<organism evidence="1 2">
    <name type="scientific">Elysia crispata</name>
    <name type="common">lettuce slug</name>
    <dbReference type="NCBI Taxonomy" id="231223"/>
    <lineage>
        <taxon>Eukaryota</taxon>
        <taxon>Metazoa</taxon>
        <taxon>Spiralia</taxon>
        <taxon>Lophotrochozoa</taxon>
        <taxon>Mollusca</taxon>
        <taxon>Gastropoda</taxon>
        <taxon>Heterobranchia</taxon>
        <taxon>Euthyneura</taxon>
        <taxon>Panpulmonata</taxon>
        <taxon>Sacoglossa</taxon>
        <taxon>Placobranchoidea</taxon>
        <taxon>Plakobranchidae</taxon>
        <taxon>Elysia</taxon>
    </lineage>
</organism>
<gene>
    <name evidence="1" type="ORF">RRG08_049679</name>
</gene>
<reference evidence="1" key="1">
    <citation type="journal article" date="2023" name="G3 (Bethesda)">
        <title>A reference genome for the long-term kleptoplast-retaining sea slug Elysia crispata morphotype clarki.</title>
        <authorList>
            <person name="Eastman K.E."/>
            <person name="Pendleton A.L."/>
            <person name="Shaikh M.A."/>
            <person name="Suttiyut T."/>
            <person name="Ogas R."/>
            <person name="Tomko P."/>
            <person name="Gavelis G."/>
            <person name="Widhalm J.R."/>
            <person name="Wisecaver J.H."/>
        </authorList>
    </citation>
    <scope>NUCLEOTIDE SEQUENCE</scope>
    <source>
        <strain evidence="1">ECLA1</strain>
    </source>
</reference>
<dbReference type="EMBL" id="JAWDGP010006856">
    <property type="protein sequence ID" value="KAK3734261.1"/>
    <property type="molecule type" value="Genomic_DNA"/>
</dbReference>
<accession>A0AAE0Y610</accession>
<keyword evidence="2" id="KW-1185">Reference proteome</keyword>
<evidence type="ECO:0000313" key="2">
    <source>
        <dbReference type="Proteomes" id="UP001283361"/>
    </source>
</evidence>
<dbReference type="Proteomes" id="UP001283361">
    <property type="component" value="Unassembled WGS sequence"/>
</dbReference>
<name>A0AAE0Y610_9GAST</name>
<sequence length="93" mass="10553">MEEAHIYKREKYMNLTKELENASYKAVVMSVEANMTTIVLILELLQTPQAVTMMALTYMSLEDLVNHTTAFTRSVTLVRLLYVLNSALAHSVT</sequence>
<evidence type="ECO:0000313" key="1">
    <source>
        <dbReference type="EMBL" id="KAK3734261.1"/>
    </source>
</evidence>
<protein>
    <submittedName>
        <fullName evidence="1">Uncharacterized protein</fullName>
    </submittedName>
</protein>